<evidence type="ECO:0000256" key="1">
    <source>
        <dbReference type="SAM" id="Phobius"/>
    </source>
</evidence>
<dbReference type="HOGENOM" id="CLU_3140629_0_0_6"/>
<sequence>MKLPTLTAAHLRKPATILLIISVLLALYSLPMLGRIIWLALVLLCYTLL</sequence>
<gene>
    <name evidence="2" type="ordered locus">Shewmr7_2426</name>
</gene>
<dbReference type="KEGG" id="shm:Shewmr7_2426"/>
<keyword evidence="1" id="KW-1133">Transmembrane helix</keyword>
<keyword evidence="1" id="KW-0472">Membrane</keyword>
<accession>Q0HTZ4</accession>
<keyword evidence="1" id="KW-0812">Transmembrane</keyword>
<dbReference type="EMBL" id="CP000444">
    <property type="protein sequence ID" value="ABI43411.1"/>
    <property type="molecule type" value="Genomic_DNA"/>
</dbReference>
<dbReference type="AlphaFoldDB" id="Q0HTZ4"/>
<feature type="transmembrane region" description="Helical" evidence="1">
    <location>
        <begin position="15"/>
        <end position="48"/>
    </location>
</feature>
<evidence type="ECO:0000313" key="2">
    <source>
        <dbReference type="EMBL" id="ABI43411.1"/>
    </source>
</evidence>
<proteinExistence type="predicted"/>
<name>Q0HTZ4_SHESR</name>
<organism evidence="2">
    <name type="scientific">Shewanella sp. (strain MR-7)</name>
    <dbReference type="NCBI Taxonomy" id="60481"/>
    <lineage>
        <taxon>Bacteria</taxon>
        <taxon>Pseudomonadati</taxon>
        <taxon>Pseudomonadota</taxon>
        <taxon>Gammaproteobacteria</taxon>
        <taxon>Alteromonadales</taxon>
        <taxon>Shewanellaceae</taxon>
        <taxon>Shewanella</taxon>
    </lineage>
</organism>
<protein>
    <submittedName>
        <fullName evidence="2">Uncharacterized protein</fullName>
    </submittedName>
</protein>
<reference evidence="2" key="1">
    <citation type="submission" date="2006-08" db="EMBL/GenBank/DDBJ databases">
        <title>Complete sequence of Chromosome1 of Shewanella sp. MR-7.</title>
        <authorList>
            <consortium name="US DOE Joint Genome Institute"/>
            <person name="Copeland A."/>
            <person name="Lucas S."/>
            <person name="Lapidus A."/>
            <person name="Barry K."/>
            <person name="Detter J.C."/>
            <person name="Glavina del Rio T."/>
            <person name="Hammon N."/>
            <person name="Israni S."/>
            <person name="Dalin E."/>
            <person name="Tice H."/>
            <person name="Pitluck S."/>
            <person name="Kiss H."/>
            <person name="Brettin T."/>
            <person name="Bruce D."/>
            <person name="Han C."/>
            <person name="Tapia R."/>
            <person name="Gilna P."/>
            <person name="Schmutz J."/>
            <person name="Larimer F."/>
            <person name="Land M."/>
            <person name="Hauser L."/>
            <person name="Kyrpides N."/>
            <person name="Mikhailova N."/>
            <person name="Nealson K."/>
            <person name="Konstantinidis K."/>
            <person name="Klappenbach J."/>
            <person name="Tiedje J."/>
            <person name="Richardson P."/>
        </authorList>
    </citation>
    <scope>NUCLEOTIDE SEQUENCE</scope>
    <source>
        <strain evidence="2">MR-7</strain>
    </source>
</reference>